<accession>A0AAV8DQY1</accession>
<dbReference type="Proteomes" id="UP001140206">
    <property type="component" value="Chromosome 3"/>
</dbReference>
<dbReference type="EMBL" id="JAMFTS010000003">
    <property type="protein sequence ID" value="KAJ4771112.1"/>
    <property type="molecule type" value="Genomic_DNA"/>
</dbReference>
<gene>
    <name evidence="2" type="ORF">LUZ62_055369</name>
</gene>
<proteinExistence type="predicted"/>
<dbReference type="PANTHER" id="PTHR31964">
    <property type="entry name" value="ADENINE NUCLEOTIDE ALPHA HYDROLASES-LIKE SUPERFAMILY PROTEIN"/>
    <property type="match status" value="1"/>
</dbReference>
<keyword evidence="2" id="KW-0378">Hydrolase</keyword>
<sequence length="166" mass="18431">MEEAKERTGTGKKRVMVAIEEHECSHYALEWTLLNLKPTISSPLLLITVQPFSPFTYVAAASYSSPPQELIQSMQEHQKQAALALLEKAKEICAKHGVDVETITEMGEPKEVICQVAEQRNIELLVMGSHARGAVERFFLGSVSNYCVHHAKCPVLVVKQDSGKKN</sequence>
<dbReference type="GO" id="GO:0016787">
    <property type="term" value="F:hydrolase activity"/>
    <property type="evidence" value="ECO:0007669"/>
    <property type="project" value="UniProtKB-KW"/>
</dbReference>
<dbReference type="SUPFAM" id="SSF52402">
    <property type="entry name" value="Adenine nucleotide alpha hydrolases-like"/>
    <property type="match status" value="1"/>
</dbReference>
<dbReference type="AlphaFoldDB" id="A0AAV8DQY1"/>
<reference evidence="2" key="1">
    <citation type="submission" date="2022-08" db="EMBL/GenBank/DDBJ databases">
        <authorList>
            <person name="Marques A."/>
        </authorList>
    </citation>
    <scope>NUCLEOTIDE SEQUENCE</scope>
    <source>
        <strain evidence="2">RhyPub2mFocal</strain>
        <tissue evidence="2">Leaves</tissue>
    </source>
</reference>
<dbReference type="InterPro" id="IPR006015">
    <property type="entry name" value="Universal_stress_UspA"/>
</dbReference>
<feature type="domain" description="UspA" evidence="1">
    <location>
        <begin position="13"/>
        <end position="159"/>
    </location>
</feature>
<dbReference type="CDD" id="cd23659">
    <property type="entry name" value="USP_At3g01520-like"/>
    <property type="match status" value="1"/>
</dbReference>
<evidence type="ECO:0000313" key="2">
    <source>
        <dbReference type="EMBL" id="KAJ4771112.1"/>
    </source>
</evidence>
<protein>
    <submittedName>
        <fullName evidence="2">Adenine nucleotide alpha hydrolases-like superfamily protein</fullName>
    </submittedName>
</protein>
<organism evidence="2 3">
    <name type="scientific">Rhynchospora pubera</name>
    <dbReference type="NCBI Taxonomy" id="906938"/>
    <lineage>
        <taxon>Eukaryota</taxon>
        <taxon>Viridiplantae</taxon>
        <taxon>Streptophyta</taxon>
        <taxon>Embryophyta</taxon>
        <taxon>Tracheophyta</taxon>
        <taxon>Spermatophyta</taxon>
        <taxon>Magnoliopsida</taxon>
        <taxon>Liliopsida</taxon>
        <taxon>Poales</taxon>
        <taxon>Cyperaceae</taxon>
        <taxon>Cyperoideae</taxon>
        <taxon>Rhynchosporeae</taxon>
        <taxon>Rhynchospora</taxon>
    </lineage>
</organism>
<dbReference type="Gene3D" id="3.40.50.620">
    <property type="entry name" value="HUPs"/>
    <property type="match status" value="1"/>
</dbReference>
<dbReference type="Pfam" id="PF00582">
    <property type="entry name" value="Usp"/>
    <property type="match status" value="1"/>
</dbReference>
<dbReference type="InterPro" id="IPR014729">
    <property type="entry name" value="Rossmann-like_a/b/a_fold"/>
</dbReference>
<evidence type="ECO:0000259" key="1">
    <source>
        <dbReference type="Pfam" id="PF00582"/>
    </source>
</evidence>
<name>A0AAV8DQY1_9POAL</name>
<keyword evidence="3" id="KW-1185">Reference proteome</keyword>
<dbReference type="PRINTS" id="PR01438">
    <property type="entry name" value="UNVRSLSTRESS"/>
</dbReference>
<dbReference type="InterPro" id="IPR006016">
    <property type="entry name" value="UspA"/>
</dbReference>
<evidence type="ECO:0000313" key="3">
    <source>
        <dbReference type="Proteomes" id="UP001140206"/>
    </source>
</evidence>
<comment type="caution">
    <text evidence="2">The sequence shown here is derived from an EMBL/GenBank/DDBJ whole genome shotgun (WGS) entry which is preliminary data.</text>
</comment>
<dbReference type="PANTHER" id="PTHR31964:SF113">
    <property type="entry name" value="USPA DOMAIN-CONTAINING PROTEIN"/>
    <property type="match status" value="1"/>
</dbReference>